<name>A0A9W8H972_9FUNG</name>
<dbReference type="Proteomes" id="UP001140172">
    <property type="component" value="Unassembled WGS sequence"/>
</dbReference>
<proteinExistence type="predicted"/>
<dbReference type="OrthoDB" id="5512611at2759"/>
<organism evidence="1 2">
    <name type="scientific">Coemansia interrupta</name>
    <dbReference type="NCBI Taxonomy" id="1126814"/>
    <lineage>
        <taxon>Eukaryota</taxon>
        <taxon>Fungi</taxon>
        <taxon>Fungi incertae sedis</taxon>
        <taxon>Zoopagomycota</taxon>
        <taxon>Kickxellomycotina</taxon>
        <taxon>Kickxellomycetes</taxon>
        <taxon>Kickxellales</taxon>
        <taxon>Kickxellaceae</taxon>
        <taxon>Coemansia</taxon>
    </lineage>
</organism>
<keyword evidence="2" id="KW-1185">Reference proteome</keyword>
<dbReference type="EMBL" id="JANBUM010000287">
    <property type="protein sequence ID" value="KAJ2779654.1"/>
    <property type="molecule type" value="Genomic_DNA"/>
</dbReference>
<reference evidence="1" key="1">
    <citation type="submission" date="2022-07" db="EMBL/GenBank/DDBJ databases">
        <title>Phylogenomic reconstructions and comparative analyses of Kickxellomycotina fungi.</title>
        <authorList>
            <person name="Reynolds N.K."/>
            <person name="Stajich J.E."/>
            <person name="Barry K."/>
            <person name="Grigoriev I.V."/>
            <person name="Crous P."/>
            <person name="Smith M.E."/>
        </authorList>
    </citation>
    <scope>NUCLEOTIDE SEQUENCE</scope>
    <source>
        <strain evidence="1">BCRC 34489</strain>
    </source>
</reference>
<gene>
    <name evidence="1" type="ORF">GGI15_003800</name>
</gene>
<protein>
    <submittedName>
        <fullName evidence="1">Uncharacterized protein</fullName>
    </submittedName>
</protein>
<sequence length="99" mass="10977">MLMNDTPMPVVLPVGMPFEPFKKTHSVTLRYKNRQLIDDIAGEDIPTDASVSYICISDLPSSTKVVRPGMLWPRGLLLPNDTLVVVVDDQSIIRQAGLQ</sequence>
<dbReference type="AlphaFoldDB" id="A0A9W8H972"/>
<evidence type="ECO:0000313" key="1">
    <source>
        <dbReference type="EMBL" id="KAJ2779654.1"/>
    </source>
</evidence>
<evidence type="ECO:0000313" key="2">
    <source>
        <dbReference type="Proteomes" id="UP001140172"/>
    </source>
</evidence>
<accession>A0A9W8H972</accession>
<comment type="caution">
    <text evidence="1">The sequence shown here is derived from an EMBL/GenBank/DDBJ whole genome shotgun (WGS) entry which is preliminary data.</text>
</comment>